<evidence type="ECO:0000313" key="2">
    <source>
        <dbReference type="Proteomes" id="UP000828390"/>
    </source>
</evidence>
<name>A0A9D3YB64_DREPO</name>
<dbReference type="AlphaFoldDB" id="A0A9D3YB64"/>
<gene>
    <name evidence="1" type="ORF">DPMN_083415</name>
</gene>
<dbReference type="GO" id="GO:0000278">
    <property type="term" value="P:mitotic cell cycle"/>
    <property type="evidence" value="ECO:0007669"/>
    <property type="project" value="InterPro"/>
</dbReference>
<dbReference type="Proteomes" id="UP000828390">
    <property type="component" value="Unassembled WGS sequence"/>
</dbReference>
<evidence type="ECO:0008006" key="3">
    <source>
        <dbReference type="Google" id="ProtNLM"/>
    </source>
</evidence>
<sequence>MLSKLPSTNLKKIVKQRFDEASISKIHAMAWLNYLLFEQKLAKAAADYAKQDRSAVIREQHVRKAAKSILGASKG</sequence>
<dbReference type="InterPro" id="IPR009072">
    <property type="entry name" value="Histone-fold"/>
</dbReference>
<dbReference type="GO" id="GO:0051382">
    <property type="term" value="P:kinetochore assembly"/>
    <property type="evidence" value="ECO:0007669"/>
    <property type="project" value="InterPro"/>
</dbReference>
<evidence type="ECO:0000313" key="1">
    <source>
        <dbReference type="EMBL" id="KAH3695956.1"/>
    </source>
</evidence>
<dbReference type="OrthoDB" id="2543597at2759"/>
<dbReference type="InterPro" id="IPR028847">
    <property type="entry name" value="CENP-W"/>
</dbReference>
<dbReference type="Gene3D" id="1.10.20.10">
    <property type="entry name" value="Histone, subunit A"/>
    <property type="match status" value="1"/>
</dbReference>
<accession>A0A9D3YB64</accession>
<keyword evidence="2" id="KW-1185">Reference proteome</keyword>
<reference evidence="1" key="1">
    <citation type="journal article" date="2019" name="bioRxiv">
        <title>The Genome of the Zebra Mussel, Dreissena polymorpha: A Resource for Invasive Species Research.</title>
        <authorList>
            <person name="McCartney M.A."/>
            <person name="Auch B."/>
            <person name="Kono T."/>
            <person name="Mallez S."/>
            <person name="Zhang Y."/>
            <person name="Obille A."/>
            <person name="Becker A."/>
            <person name="Abrahante J.E."/>
            <person name="Garbe J."/>
            <person name="Badalamenti J.P."/>
            <person name="Herman A."/>
            <person name="Mangelson H."/>
            <person name="Liachko I."/>
            <person name="Sullivan S."/>
            <person name="Sone E.D."/>
            <person name="Koren S."/>
            <person name="Silverstein K.A.T."/>
            <person name="Beckman K.B."/>
            <person name="Gohl D.M."/>
        </authorList>
    </citation>
    <scope>NUCLEOTIDE SEQUENCE</scope>
    <source>
        <strain evidence="1">Duluth1</strain>
        <tissue evidence="1">Whole animal</tissue>
    </source>
</reference>
<dbReference type="GO" id="GO:0003677">
    <property type="term" value="F:DNA binding"/>
    <property type="evidence" value="ECO:0007669"/>
    <property type="project" value="InterPro"/>
</dbReference>
<dbReference type="GO" id="GO:0046982">
    <property type="term" value="F:protein heterodimerization activity"/>
    <property type="evidence" value="ECO:0007669"/>
    <property type="project" value="InterPro"/>
</dbReference>
<organism evidence="1 2">
    <name type="scientific">Dreissena polymorpha</name>
    <name type="common">Zebra mussel</name>
    <name type="synonym">Mytilus polymorpha</name>
    <dbReference type="NCBI Taxonomy" id="45954"/>
    <lineage>
        <taxon>Eukaryota</taxon>
        <taxon>Metazoa</taxon>
        <taxon>Spiralia</taxon>
        <taxon>Lophotrochozoa</taxon>
        <taxon>Mollusca</taxon>
        <taxon>Bivalvia</taxon>
        <taxon>Autobranchia</taxon>
        <taxon>Heteroconchia</taxon>
        <taxon>Euheterodonta</taxon>
        <taxon>Imparidentia</taxon>
        <taxon>Neoheterodontei</taxon>
        <taxon>Myida</taxon>
        <taxon>Dreissenoidea</taxon>
        <taxon>Dreissenidae</taxon>
        <taxon>Dreissena</taxon>
    </lineage>
</organism>
<dbReference type="Pfam" id="PF15510">
    <property type="entry name" value="CENP-W"/>
    <property type="match status" value="1"/>
</dbReference>
<dbReference type="EMBL" id="JAIWYP010000016">
    <property type="protein sequence ID" value="KAH3695956.1"/>
    <property type="molecule type" value="Genomic_DNA"/>
</dbReference>
<protein>
    <recommendedName>
        <fullName evidence="3">Centromere protein W</fullName>
    </recommendedName>
</protein>
<reference evidence="1" key="2">
    <citation type="submission" date="2020-11" db="EMBL/GenBank/DDBJ databases">
        <authorList>
            <person name="McCartney M.A."/>
            <person name="Auch B."/>
            <person name="Kono T."/>
            <person name="Mallez S."/>
            <person name="Becker A."/>
            <person name="Gohl D.M."/>
            <person name="Silverstein K.A.T."/>
            <person name="Koren S."/>
            <person name="Bechman K.B."/>
            <person name="Herman A."/>
            <person name="Abrahante J.E."/>
            <person name="Garbe J."/>
        </authorList>
    </citation>
    <scope>NUCLEOTIDE SEQUENCE</scope>
    <source>
        <strain evidence="1">Duluth1</strain>
        <tissue evidence="1">Whole animal</tissue>
    </source>
</reference>
<dbReference type="CDD" id="cd13732">
    <property type="entry name" value="HFD_CENP-W"/>
    <property type="match status" value="1"/>
</dbReference>
<proteinExistence type="predicted"/>
<comment type="caution">
    <text evidence="1">The sequence shown here is derived from an EMBL/GenBank/DDBJ whole genome shotgun (WGS) entry which is preliminary data.</text>
</comment>